<dbReference type="STRING" id="1229780.BN381_330097"/>
<dbReference type="InterPro" id="IPR002550">
    <property type="entry name" value="CNNM"/>
</dbReference>
<name>R4Z5Z4_9ACTN</name>
<evidence type="ECO:0000256" key="9">
    <source>
        <dbReference type="PROSITE-ProRule" id="PRU00703"/>
    </source>
</evidence>
<keyword evidence="6 11" id="KW-1133">Transmembrane helix</keyword>
<evidence type="ECO:0000256" key="5">
    <source>
        <dbReference type="ARBA" id="ARBA00022737"/>
    </source>
</evidence>
<dbReference type="SMART" id="SM01091">
    <property type="entry name" value="CorC_HlyC"/>
    <property type="match status" value="1"/>
</dbReference>
<evidence type="ECO:0000256" key="6">
    <source>
        <dbReference type="ARBA" id="ARBA00022989"/>
    </source>
</evidence>
<evidence type="ECO:0000256" key="1">
    <source>
        <dbReference type="ARBA" id="ARBA00004651"/>
    </source>
</evidence>
<evidence type="ECO:0000313" key="14">
    <source>
        <dbReference type="Proteomes" id="UP000018291"/>
    </source>
</evidence>
<keyword evidence="7 9" id="KW-0129">CBS domain</keyword>
<evidence type="ECO:0000256" key="3">
    <source>
        <dbReference type="ARBA" id="ARBA00022475"/>
    </source>
</evidence>
<reference evidence="13 14" key="1">
    <citation type="journal article" date="2013" name="ISME J.">
        <title>Metabolic model for the filamentous 'Candidatus Microthrix parvicella' based on genomic and metagenomic analyses.</title>
        <authorList>
            <person name="Jon McIlroy S."/>
            <person name="Kristiansen R."/>
            <person name="Albertsen M."/>
            <person name="Michael Karst S."/>
            <person name="Rossetti S."/>
            <person name="Lund Nielsen J."/>
            <person name="Tandoi V."/>
            <person name="James Seviour R."/>
            <person name="Nielsen P.H."/>
        </authorList>
    </citation>
    <scope>NUCLEOTIDE SEQUENCE [LARGE SCALE GENOMIC DNA]</scope>
    <source>
        <strain evidence="13 14">RN1</strain>
    </source>
</reference>
<dbReference type="Pfam" id="PF01595">
    <property type="entry name" value="CNNM"/>
    <property type="match status" value="1"/>
</dbReference>
<keyword evidence="8 11" id="KW-0472">Membrane</keyword>
<evidence type="ECO:0000256" key="10">
    <source>
        <dbReference type="SAM" id="MobiDB-lite"/>
    </source>
</evidence>
<evidence type="ECO:0000256" key="7">
    <source>
        <dbReference type="ARBA" id="ARBA00023122"/>
    </source>
</evidence>
<comment type="subcellular location">
    <subcellularLocation>
        <location evidence="1">Cell membrane</location>
        <topology evidence="1">Multi-pass membrane protein</topology>
    </subcellularLocation>
</comment>
<dbReference type="FunFam" id="3.10.580.10:FF:000002">
    <property type="entry name" value="Magnesium/cobalt efflux protein CorC"/>
    <property type="match status" value="1"/>
</dbReference>
<dbReference type="Proteomes" id="UP000018291">
    <property type="component" value="Unassembled WGS sequence"/>
</dbReference>
<dbReference type="SUPFAM" id="SSF54631">
    <property type="entry name" value="CBS-domain pair"/>
    <property type="match status" value="1"/>
</dbReference>
<dbReference type="GO" id="GO:0050660">
    <property type="term" value="F:flavin adenine dinucleotide binding"/>
    <property type="evidence" value="ECO:0007669"/>
    <property type="project" value="InterPro"/>
</dbReference>
<dbReference type="Pfam" id="PF00571">
    <property type="entry name" value="CBS"/>
    <property type="match status" value="2"/>
</dbReference>
<evidence type="ECO:0000259" key="12">
    <source>
        <dbReference type="PROSITE" id="PS51371"/>
    </source>
</evidence>
<dbReference type="OrthoDB" id="110231at2"/>
<evidence type="ECO:0000256" key="11">
    <source>
        <dbReference type="SAM" id="Phobius"/>
    </source>
</evidence>
<proteinExistence type="inferred from homology"/>
<dbReference type="GO" id="GO:0005886">
    <property type="term" value="C:plasma membrane"/>
    <property type="evidence" value="ECO:0007669"/>
    <property type="project" value="UniProtKB-SubCell"/>
</dbReference>
<comment type="similarity">
    <text evidence="2">Belongs to the UPF0053 family.</text>
</comment>
<evidence type="ECO:0000256" key="4">
    <source>
        <dbReference type="ARBA" id="ARBA00022692"/>
    </source>
</evidence>
<accession>R4Z5Z4</accession>
<evidence type="ECO:0000313" key="13">
    <source>
        <dbReference type="EMBL" id="CCM64112.1"/>
    </source>
</evidence>
<keyword evidence="4 11" id="KW-0812">Transmembrane</keyword>
<dbReference type="PROSITE" id="PS51371">
    <property type="entry name" value="CBS"/>
    <property type="match status" value="1"/>
</dbReference>
<dbReference type="InterPro" id="IPR000644">
    <property type="entry name" value="CBS_dom"/>
</dbReference>
<keyword evidence="14" id="KW-1185">Reference proteome</keyword>
<dbReference type="SUPFAM" id="SSF56176">
    <property type="entry name" value="FAD-binding/transporter-associated domain-like"/>
    <property type="match status" value="1"/>
</dbReference>
<dbReference type="PANTHER" id="PTHR22777">
    <property type="entry name" value="HEMOLYSIN-RELATED"/>
    <property type="match status" value="1"/>
</dbReference>
<dbReference type="PANTHER" id="PTHR22777:SF32">
    <property type="entry name" value="UPF0053 INNER MEMBRANE PROTEIN YFJD"/>
    <property type="match status" value="1"/>
</dbReference>
<organism evidence="13 14">
    <name type="scientific">Candidatus Neomicrothrix parvicella RN1</name>
    <dbReference type="NCBI Taxonomy" id="1229780"/>
    <lineage>
        <taxon>Bacteria</taxon>
        <taxon>Bacillati</taxon>
        <taxon>Actinomycetota</taxon>
        <taxon>Acidimicrobiia</taxon>
        <taxon>Acidimicrobiales</taxon>
        <taxon>Microthrixaceae</taxon>
        <taxon>Candidatus Neomicrothrix</taxon>
    </lineage>
</organism>
<feature type="domain" description="CBS" evidence="12">
    <location>
        <begin position="212"/>
        <end position="273"/>
    </location>
</feature>
<dbReference type="Gene3D" id="3.30.465.10">
    <property type="match status" value="1"/>
</dbReference>
<keyword evidence="5" id="KW-0677">Repeat</keyword>
<dbReference type="InterPro" id="IPR044751">
    <property type="entry name" value="Ion_transp-like_CBS"/>
</dbReference>
<dbReference type="eggNOG" id="COG1253">
    <property type="taxonomic scope" value="Bacteria"/>
</dbReference>
<dbReference type="EMBL" id="CANL01000027">
    <property type="protein sequence ID" value="CCM64112.1"/>
    <property type="molecule type" value="Genomic_DNA"/>
</dbReference>
<feature type="transmembrane region" description="Helical" evidence="11">
    <location>
        <begin position="97"/>
        <end position="117"/>
    </location>
</feature>
<dbReference type="InterPro" id="IPR005170">
    <property type="entry name" value="Transptr-assoc_dom"/>
</dbReference>
<feature type="compositionally biased region" description="Basic and acidic residues" evidence="10">
    <location>
        <begin position="435"/>
        <end position="448"/>
    </location>
</feature>
<evidence type="ECO:0000256" key="2">
    <source>
        <dbReference type="ARBA" id="ARBA00006337"/>
    </source>
</evidence>
<feature type="region of interest" description="Disordered" evidence="10">
    <location>
        <begin position="427"/>
        <end position="448"/>
    </location>
</feature>
<dbReference type="Gene3D" id="3.10.580.10">
    <property type="entry name" value="CBS-domain"/>
    <property type="match status" value="1"/>
</dbReference>
<dbReference type="InterPro" id="IPR016169">
    <property type="entry name" value="FAD-bd_PCMH_sub2"/>
</dbReference>
<evidence type="ECO:0000256" key="8">
    <source>
        <dbReference type="ARBA" id="ARBA00023136"/>
    </source>
</evidence>
<dbReference type="InterPro" id="IPR036318">
    <property type="entry name" value="FAD-bd_PCMH-like_sf"/>
</dbReference>
<dbReference type="Pfam" id="PF03471">
    <property type="entry name" value="CorC_HlyC"/>
    <property type="match status" value="1"/>
</dbReference>
<dbReference type="HOGENOM" id="CLU_015237_4_2_11"/>
<feature type="transmembrane region" description="Helical" evidence="11">
    <location>
        <begin position="67"/>
        <end position="91"/>
    </location>
</feature>
<protein>
    <submittedName>
        <fullName evidence="13">Putative CBS domain containing protein</fullName>
    </submittedName>
</protein>
<sequence length="448" mass="48590">MMAMSVGTGDWLLVTSVGMLIVSISVLAWAETAIGRTSRARAAAMVDQLGGPRAERLLRLASAPERYVNVMLLLLLMLQLIEATLVGVLGARLFGPGGLVAASLLNVVLVFVLAEAAPKTWALEHPSSALLAAPLVEALAGFPPLRWLSRSLIGMSNVVLPGKGRREGPYLSDEEIVHFATEALEADVIEEHERDMIESVLDFGDTLVREVMVPRPEMVTVAGDTSLDEAIDLALRRGLTRLPVHDGDADNIATVMNIKDAMRRVREGRGGDSVSSVAAPALLVPELIAGNRVLPQMRQARTHMAIVFDEHGGTSGLVTMEDLLEELVGDIEDETDRLEPLARRRDDGSVMLRGSLSIDDANEYLETFLSDHPEEALPEGDWESVGGLIVEQLGRPSVVGDEVLAGELRLTVQEMRGRRIMWVLAEAPDETETDGNGHHNDERNQHDA</sequence>
<feature type="transmembrane region" description="Helical" evidence="11">
    <location>
        <begin position="12"/>
        <end position="30"/>
    </location>
</feature>
<dbReference type="AlphaFoldDB" id="R4Z5Z4"/>
<dbReference type="CDD" id="cd04590">
    <property type="entry name" value="CBS_pair_CorC_HlyC_assoc"/>
    <property type="match status" value="1"/>
</dbReference>
<comment type="caution">
    <text evidence="13">The sequence shown here is derived from an EMBL/GenBank/DDBJ whole genome shotgun (WGS) entry which is preliminary data.</text>
</comment>
<keyword evidence="3" id="KW-1003">Cell membrane</keyword>
<gene>
    <name evidence="13" type="ORF">BN381_330097</name>
</gene>
<dbReference type="InterPro" id="IPR046342">
    <property type="entry name" value="CBS_dom_sf"/>
</dbReference>